<dbReference type="GO" id="GO:0003755">
    <property type="term" value="F:peptidyl-prolyl cis-trans isomerase activity"/>
    <property type="evidence" value="ECO:0007669"/>
    <property type="project" value="UniProtKB-EC"/>
</dbReference>
<name>A0ABT8GD40_9MICO</name>
<feature type="domain" description="PPIase FKBP-type" evidence="7">
    <location>
        <begin position="211"/>
        <end position="307"/>
    </location>
</feature>
<feature type="chain" id="PRO_5046902950" description="Peptidyl-prolyl cis-trans isomerase" evidence="6">
    <location>
        <begin position="22"/>
        <end position="307"/>
    </location>
</feature>
<keyword evidence="2 4" id="KW-0697">Rotamase</keyword>
<comment type="similarity">
    <text evidence="5">Belongs to the FKBP-type PPIase family.</text>
</comment>
<dbReference type="InterPro" id="IPR046357">
    <property type="entry name" value="PPIase_dom_sf"/>
</dbReference>
<gene>
    <name evidence="8" type="ORF">QQX02_00180</name>
</gene>
<reference evidence="8" key="1">
    <citation type="submission" date="2023-06" db="EMBL/GenBank/DDBJ databases">
        <title>Egi l300058.</title>
        <authorList>
            <person name="Gao L."/>
            <person name="Fang B.-Z."/>
            <person name="Li W.-J."/>
        </authorList>
    </citation>
    <scope>NUCLEOTIDE SEQUENCE</scope>
    <source>
        <strain evidence="8">EGI L300058</strain>
    </source>
</reference>
<protein>
    <recommendedName>
        <fullName evidence="5">Peptidyl-prolyl cis-trans isomerase</fullName>
        <ecNumber evidence="5">5.2.1.8</ecNumber>
    </recommendedName>
</protein>
<dbReference type="RefSeq" id="WP_301140467.1">
    <property type="nucleotide sequence ID" value="NZ_JAUHQA010000001.1"/>
</dbReference>
<dbReference type="EC" id="5.2.1.8" evidence="5"/>
<evidence type="ECO:0000313" key="9">
    <source>
        <dbReference type="Proteomes" id="UP001172708"/>
    </source>
</evidence>
<evidence type="ECO:0000256" key="4">
    <source>
        <dbReference type="PROSITE-ProRule" id="PRU00277"/>
    </source>
</evidence>
<evidence type="ECO:0000256" key="2">
    <source>
        <dbReference type="ARBA" id="ARBA00023110"/>
    </source>
</evidence>
<feature type="signal peptide" evidence="6">
    <location>
        <begin position="1"/>
        <end position="21"/>
    </location>
</feature>
<dbReference type="Gene3D" id="3.10.50.40">
    <property type="match status" value="2"/>
</dbReference>
<evidence type="ECO:0000256" key="3">
    <source>
        <dbReference type="ARBA" id="ARBA00023235"/>
    </source>
</evidence>
<evidence type="ECO:0000259" key="7">
    <source>
        <dbReference type="PROSITE" id="PS50059"/>
    </source>
</evidence>
<dbReference type="InterPro" id="IPR001179">
    <property type="entry name" value="PPIase_FKBP_dom"/>
</dbReference>
<comment type="caution">
    <text evidence="8">The sequence shown here is derived from an EMBL/GenBank/DDBJ whole genome shotgun (WGS) entry which is preliminary data.</text>
</comment>
<dbReference type="SUPFAM" id="SSF54534">
    <property type="entry name" value="FKBP-like"/>
    <property type="match status" value="2"/>
</dbReference>
<accession>A0ABT8GD40</accession>
<evidence type="ECO:0000256" key="1">
    <source>
        <dbReference type="ARBA" id="ARBA00000971"/>
    </source>
</evidence>
<keyword evidence="9" id="KW-1185">Reference proteome</keyword>
<keyword evidence="6" id="KW-0732">Signal</keyword>
<sequence>MRSIAVTGAACALALVLSACSATEDGAEASASASGDIDLVTVVQSDTLAPDIEFQPGLDYLEEQTSVLWEGDGEALQEGQPLLLDIYGESLVDGTVMMNTFDGSPESFLMAPEIVGEGIYEALQTVRVGGRVLVVSPPGQGEDEHEPVALVVDVLPTHAQGEDQQPVAGMPEVTLGVEGEPIVEIDPDREASPDLEVATLINGGGTQVRSTSHVLVNYTMVHHDDSTADADEEWKAGDVFDSSWDSEREPLLVEMDEVSAVPGFQQGLLDQRAGSRVLMVVPPTLGYPERGSMIIVVDILDVWNPEE</sequence>
<dbReference type="EMBL" id="JAUHQA010000001">
    <property type="protein sequence ID" value="MDN4479340.1"/>
    <property type="molecule type" value="Genomic_DNA"/>
</dbReference>
<keyword evidence="3 4" id="KW-0413">Isomerase</keyword>
<dbReference type="PROSITE" id="PS50059">
    <property type="entry name" value="FKBP_PPIASE"/>
    <property type="match status" value="1"/>
</dbReference>
<dbReference type="Proteomes" id="UP001172708">
    <property type="component" value="Unassembled WGS sequence"/>
</dbReference>
<evidence type="ECO:0000256" key="6">
    <source>
        <dbReference type="SAM" id="SignalP"/>
    </source>
</evidence>
<comment type="catalytic activity">
    <reaction evidence="1 4 5">
        <text>[protein]-peptidylproline (omega=180) = [protein]-peptidylproline (omega=0)</text>
        <dbReference type="Rhea" id="RHEA:16237"/>
        <dbReference type="Rhea" id="RHEA-COMP:10747"/>
        <dbReference type="Rhea" id="RHEA-COMP:10748"/>
        <dbReference type="ChEBI" id="CHEBI:83833"/>
        <dbReference type="ChEBI" id="CHEBI:83834"/>
        <dbReference type="EC" id="5.2.1.8"/>
    </reaction>
</comment>
<organism evidence="8 9">
    <name type="scientific">Demequina muriae</name>
    <dbReference type="NCBI Taxonomy" id="3051664"/>
    <lineage>
        <taxon>Bacteria</taxon>
        <taxon>Bacillati</taxon>
        <taxon>Actinomycetota</taxon>
        <taxon>Actinomycetes</taxon>
        <taxon>Micrococcales</taxon>
        <taxon>Demequinaceae</taxon>
        <taxon>Demequina</taxon>
    </lineage>
</organism>
<dbReference type="Pfam" id="PF00254">
    <property type="entry name" value="FKBP_C"/>
    <property type="match status" value="1"/>
</dbReference>
<evidence type="ECO:0000313" key="8">
    <source>
        <dbReference type="EMBL" id="MDN4479340.1"/>
    </source>
</evidence>
<dbReference type="PROSITE" id="PS51257">
    <property type="entry name" value="PROKAR_LIPOPROTEIN"/>
    <property type="match status" value="1"/>
</dbReference>
<evidence type="ECO:0000256" key="5">
    <source>
        <dbReference type="RuleBase" id="RU003915"/>
    </source>
</evidence>
<proteinExistence type="inferred from homology"/>